<gene>
    <name evidence="2" type="ORF">LCGC14_0709310</name>
</gene>
<accession>A0A0F9QK29</accession>
<dbReference type="SUPFAM" id="SSF47413">
    <property type="entry name" value="lambda repressor-like DNA-binding domains"/>
    <property type="match status" value="1"/>
</dbReference>
<evidence type="ECO:0000259" key="1">
    <source>
        <dbReference type="Pfam" id="PF04545"/>
    </source>
</evidence>
<dbReference type="InterPro" id="IPR010982">
    <property type="entry name" value="Lambda_DNA-bd_dom_sf"/>
</dbReference>
<proteinExistence type="predicted"/>
<dbReference type="Gene3D" id="1.10.260.40">
    <property type="entry name" value="lambda repressor-like DNA-binding domains"/>
    <property type="match status" value="1"/>
</dbReference>
<protein>
    <recommendedName>
        <fullName evidence="1">RNA polymerase sigma-70 region 4 domain-containing protein</fullName>
    </recommendedName>
</protein>
<feature type="non-terminal residue" evidence="2">
    <location>
        <position position="194"/>
    </location>
</feature>
<dbReference type="AlphaFoldDB" id="A0A0F9QK29"/>
<reference evidence="2" key="1">
    <citation type="journal article" date="2015" name="Nature">
        <title>Complex archaea that bridge the gap between prokaryotes and eukaryotes.</title>
        <authorList>
            <person name="Spang A."/>
            <person name="Saw J.H."/>
            <person name="Jorgensen S.L."/>
            <person name="Zaremba-Niedzwiedzka K."/>
            <person name="Martijn J."/>
            <person name="Lind A.E."/>
            <person name="van Eijk R."/>
            <person name="Schleper C."/>
            <person name="Guy L."/>
            <person name="Ettema T.J."/>
        </authorList>
    </citation>
    <scope>NUCLEOTIDE SEQUENCE</scope>
</reference>
<comment type="caution">
    <text evidence="2">The sequence shown here is derived from an EMBL/GenBank/DDBJ whole genome shotgun (WGS) entry which is preliminary data.</text>
</comment>
<dbReference type="SUPFAM" id="SSF88659">
    <property type="entry name" value="Sigma3 and sigma4 domains of RNA polymerase sigma factors"/>
    <property type="match status" value="1"/>
</dbReference>
<dbReference type="Gene3D" id="1.10.10.10">
    <property type="entry name" value="Winged helix-like DNA-binding domain superfamily/Winged helix DNA-binding domain"/>
    <property type="match status" value="1"/>
</dbReference>
<dbReference type="CDD" id="cd00093">
    <property type="entry name" value="HTH_XRE"/>
    <property type="match status" value="1"/>
</dbReference>
<sequence length="194" mass="22023">MGYEFPADQQDRNRLTQVRLQAGLTQVDLAAHVGIFQNHCNVIETGQRPVFSYQHGWTLTARKLAAHFGLQPKDLFPEPVQLPELDDQPCRAGPLGSSDQELRSLRPDVLLELLEAAGRRRRVQQTVLSESSDRNGAIWEMRQDGNTLQQTAKQFGVTRERIRQIVDRVDERITTALRDQCQPPTPPDIVIPRP</sequence>
<dbReference type="GO" id="GO:0003700">
    <property type="term" value="F:DNA-binding transcription factor activity"/>
    <property type="evidence" value="ECO:0007669"/>
    <property type="project" value="InterPro"/>
</dbReference>
<dbReference type="InterPro" id="IPR001387">
    <property type="entry name" value="Cro/C1-type_HTH"/>
</dbReference>
<dbReference type="Pfam" id="PF04545">
    <property type="entry name" value="Sigma70_r4"/>
    <property type="match status" value="1"/>
</dbReference>
<feature type="domain" description="RNA polymerase sigma-70 region 4" evidence="1">
    <location>
        <begin position="142"/>
        <end position="168"/>
    </location>
</feature>
<dbReference type="GO" id="GO:0006352">
    <property type="term" value="P:DNA-templated transcription initiation"/>
    <property type="evidence" value="ECO:0007669"/>
    <property type="project" value="InterPro"/>
</dbReference>
<dbReference type="InterPro" id="IPR036388">
    <property type="entry name" value="WH-like_DNA-bd_sf"/>
</dbReference>
<evidence type="ECO:0000313" key="2">
    <source>
        <dbReference type="EMBL" id="KKN42799.1"/>
    </source>
</evidence>
<name>A0A0F9QK29_9ZZZZ</name>
<dbReference type="InterPro" id="IPR007630">
    <property type="entry name" value="RNA_pol_sigma70_r4"/>
</dbReference>
<organism evidence="2">
    <name type="scientific">marine sediment metagenome</name>
    <dbReference type="NCBI Taxonomy" id="412755"/>
    <lineage>
        <taxon>unclassified sequences</taxon>
        <taxon>metagenomes</taxon>
        <taxon>ecological metagenomes</taxon>
    </lineage>
</organism>
<dbReference type="EMBL" id="LAZR01001555">
    <property type="protein sequence ID" value="KKN42799.1"/>
    <property type="molecule type" value="Genomic_DNA"/>
</dbReference>
<dbReference type="Pfam" id="PF13560">
    <property type="entry name" value="HTH_31"/>
    <property type="match status" value="1"/>
</dbReference>
<dbReference type="InterPro" id="IPR013324">
    <property type="entry name" value="RNA_pol_sigma_r3/r4-like"/>
</dbReference>
<dbReference type="GO" id="GO:0003677">
    <property type="term" value="F:DNA binding"/>
    <property type="evidence" value="ECO:0007669"/>
    <property type="project" value="InterPro"/>
</dbReference>